<feature type="region of interest" description="Disordered" evidence="1">
    <location>
        <begin position="1"/>
        <end position="20"/>
    </location>
</feature>
<keyword evidence="3" id="KW-1185">Reference proteome</keyword>
<dbReference type="EMBL" id="BAABAS010000004">
    <property type="protein sequence ID" value="GAA4227036.1"/>
    <property type="molecule type" value="Genomic_DNA"/>
</dbReference>
<proteinExistence type="predicted"/>
<evidence type="ECO:0000256" key="1">
    <source>
        <dbReference type="SAM" id="MobiDB-lite"/>
    </source>
</evidence>
<name>A0ABP8BVB3_9ACTN</name>
<evidence type="ECO:0000313" key="3">
    <source>
        <dbReference type="Proteomes" id="UP001501710"/>
    </source>
</evidence>
<feature type="compositionally biased region" description="Basic and acidic residues" evidence="1">
    <location>
        <begin position="1"/>
        <end position="13"/>
    </location>
</feature>
<dbReference type="Proteomes" id="UP001501710">
    <property type="component" value="Unassembled WGS sequence"/>
</dbReference>
<comment type="caution">
    <text evidence="2">The sequence shown here is derived from an EMBL/GenBank/DDBJ whole genome shotgun (WGS) entry which is preliminary data.</text>
</comment>
<accession>A0ABP8BVB3</accession>
<protein>
    <submittedName>
        <fullName evidence="2">Uncharacterized protein</fullName>
    </submittedName>
</protein>
<gene>
    <name evidence="2" type="ORF">GCM10022254_13710</name>
</gene>
<reference evidence="3" key="1">
    <citation type="journal article" date="2019" name="Int. J. Syst. Evol. Microbiol.">
        <title>The Global Catalogue of Microorganisms (GCM) 10K type strain sequencing project: providing services to taxonomists for standard genome sequencing and annotation.</title>
        <authorList>
            <consortium name="The Broad Institute Genomics Platform"/>
            <consortium name="The Broad Institute Genome Sequencing Center for Infectious Disease"/>
            <person name="Wu L."/>
            <person name="Ma J."/>
        </authorList>
    </citation>
    <scope>NUCLEOTIDE SEQUENCE [LARGE SCALE GENOMIC DNA]</scope>
    <source>
        <strain evidence="3">JCM 17440</strain>
    </source>
</reference>
<evidence type="ECO:0000313" key="2">
    <source>
        <dbReference type="EMBL" id="GAA4227036.1"/>
    </source>
</evidence>
<sequence>MRGQRADHVHERGTFGGLGGAAASRELDQVAGRPVRDVGARCGLRIAGQARGEDAAELQHVPGLLGGHVHRVGVVRVPESRHGAEAEELHAVCGEHHLSGSQIAVHDPAGVDGHQCVSELCAQGYGVLSVRQPGVQAHREGLAVEMLGHHVRERLAVGAVRLAVVVGGHEVRVGERAAHTCAGACGFRVRRSSRR</sequence>
<organism evidence="2 3">
    <name type="scientific">Actinomadura meridiana</name>
    <dbReference type="NCBI Taxonomy" id="559626"/>
    <lineage>
        <taxon>Bacteria</taxon>
        <taxon>Bacillati</taxon>
        <taxon>Actinomycetota</taxon>
        <taxon>Actinomycetes</taxon>
        <taxon>Streptosporangiales</taxon>
        <taxon>Thermomonosporaceae</taxon>
        <taxon>Actinomadura</taxon>
    </lineage>
</organism>